<evidence type="ECO:0000313" key="1">
    <source>
        <dbReference type="EMBL" id="QQT02232.1"/>
    </source>
</evidence>
<keyword evidence="2" id="KW-1185">Reference proteome</keyword>
<reference evidence="1 2" key="1">
    <citation type="submission" date="2021-01" db="EMBL/GenBank/DDBJ databases">
        <title>FDA dAtabase for Regulatory Grade micrObial Sequences (FDA-ARGOS): Supporting development and validation of Infectious Disease Dx tests.</title>
        <authorList>
            <person name="Nelson B."/>
            <person name="Plummer A."/>
            <person name="Tallon L."/>
            <person name="Sadzewicz L."/>
            <person name="Zhao X."/>
            <person name="Boylan J."/>
            <person name="Ott S."/>
            <person name="Bowen H."/>
            <person name="Vavikolanu K."/>
            <person name="Mehta A."/>
            <person name="Aluvathingal J."/>
            <person name="Nadendla S."/>
            <person name="Myers T."/>
            <person name="Yan Y."/>
            <person name="Sichtig H."/>
        </authorList>
    </citation>
    <scope>NUCLEOTIDE SEQUENCE [LARGE SCALE GENOMIC DNA]</scope>
    <source>
        <strain evidence="1 2">FDAARGOS_1161</strain>
    </source>
</reference>
<dbReference type="KEGG" id="ppsr:I6J18_10515"/>
<organism evidence="1 2">
    <name type="scientific">Peribacillus psychrosaccharolyticus</name>
    <name type="common">Bacillus psychrosaccharolyticus</name>
    <dbReference type="NCBI Taxonomy" id="1407"/>
    <lineage>
        <taxon>Bacteria</taxon>
        <taxon>Bacillati</taxon>
        <taxon>Bacillota</taxon>
        <taxon>Bacilli</taxon>
        <taxon>Bacillales</taxon>
        <taxon>Bacillaceae</taxon>
        <taxon>Peribacillus</taxon>
    </lineage>
</organism>
<sequence>MNEKIVNENEGESTIIKESTSNLESGYYVKEMQKGFGMKSSRTPFVYKLTFPEPERVFS</sequence>
<accession>A0A974S213</accession>
<dbReference type="RefSeq" id="WP_040372609.1">
    <property type="nucleotide sequence ID" value="NZ_CP068053.1"/>
</dbReference>
<gene>
    <name evidence="1" type="ORF">I6J18_10515</name>
</gene>
<dbReference type="AlphaFoldDB" id="A0A974S213"/>
<evidence type="ECO:0000313" key="2">
    <source>
        <dbReference type="Proteomes" id="UP000595254"/>
    </source>
</evidence>
<dbReference type="EMBL" id="CP068053">
    <property type="protein sequence ID" value="QQT02232.1"/>
    <property type="molecule type" value="Genomic_DNA"/>
</dbReference>
<name>A0A974S213_PERPY</name>
<dbReference type="Proteomes" id="UP000595254">
    <property type="component" value="Chromosome"/>
</dbReference>
<protein>
    <submittedName>
        <fullName evidence="1">Uncharacterized protein</fullName>
    </submittedName>
</protein>
<proteinExistence type="predicted"/>